<feature type="compositionally biased region" description="Polar residues" evidence="1">
    <location>
        <begin position="1"/>
        <end position="45"/>
    </location>
</feature>
<feature type="compositionally biased region" description="Low complexity" evidence="1">
    <location>
        <begin position="46"/>
        <end position="59"/>
    </location>
</feature>
<protein>
    <submittedName>
        <fullName evidence="2">Uncharacterized protein</fullName>
    </submittedName>
</protein>
<gene>
    <name evidence="2" type="ORF">DCAF_LOCUS1696</name>
</gene>
<accession>A0AAV1QQN8</accession>
<reference evidence="2 3" key="1">
    <citation type="submission" date="2024-01" db="EMBL/GenBank/DDBJ databases">
        <authorList>
            <person name="Waweru B."/>
        </authorList>
    </citation>
    <scope>NUCLEOTIDE SEQUENCE [LARGE SCALE GENOMIC DNA]</scope>
</reference>
<dbReference type="AlphaFoldDB" id="A0AAV1QQN8"/>
<feature type="non-terminal residue" evidence="2">
    <location>
        <position position="1"/>
    </location>
</feature>
<name>A0AAV1QQN8_9ROSI</name>
<evidence type="ECO:0000313" key="3">
    <source>
        <dbReference type="Proteomes" id="UP001314170"/>
    </source>
</evidence>
<dbReference type="EMBL" id="CAWUPB010000246">
    <property type="protein sequence ID" value="CAK7324062.1"/>
    <property type="molecule type" value="Genomic_DNA"/>
</dbReference>
<sequence length="91" mass="9758">HHHYTSSLIPSHVSPNNTTARPKNTPTAPPNELTQHLSHSPHNHTPASLSFSPSSASSPNTNCHAASQNTSPPTSPNELNLVLDFSNYTLD</sequence>
<evidence type="ECO:0000256" key="1">
    <source>
        <dbReference type="SAM" id="MobiDB-lite"/>
    </source>
</evidence>
<proteinExistence type="predicted"/>
<organism evidence="2 3">
    <name type="scientific">Dovyalis caffra</name>
    <dbReference type="NCBI Taxonomy" id="77055"/>
    <lineage>
        <taxon>Eukaryota</taxon>
        <taxon>Viridiplantae</taxon>
        <taxon>Streptophyta</taxon>
        <taxon>Embryophyta</taxon>
        <taxon>Tracheophyta</taxon>
        <taxon>Spermatophyta</taxon>
        <taxon>Magnoliopsida</taxon>
        <taxon>eudicotyledons</taxon>
        <taxon>Gunneridae</taxon>
        <taxon>Pentapetalae</taxon>
        <taxon>rosids</taxon>
        <taxon>fabids</taxon>
        <taxon>Malpighiales</taxon>
        <taxon>Salicaceae</taxon>
        <taxon>Flacourtieae</taxon>
        <taxon>Dovyalis</taxon>
    </lineage>
</organism>
<dbReference type="Proteomes" id="UP001314170">
    <property type="component" value="Unassembled WGS sequence"/>
</dbReference>
<feature type="region of interest" description="Disordered" evidence="1">
    <location>
        <begin position="1"/>
        <end position="91"/>
    </location>
</feature>
<comment type="caution">
    <text evidence="2">The sequence shown here is derived from an EMBL/GenBank/DDBJ whole genome shotgun (WGS) entry which is preliminary data.</text>
</comment>
<evidence type="ECO:0000313" key="2">
    <source>
        <dbReference type="EMBL" id="CAK7324062.1"/>
    </source>
</evidence>
<keyword evidence="3" id="KW-1185">Reference proteome</keyword>
<feature type="compositionally biased region" description="Polar residues" evidence="1">
    <location>
        <begin position="60"/>
        <end position="78"/>
    </location>
</feature>